<dbReference type="AlphaFoldDB" id="A0A1F4VDN7"/>
<gene>
    <name evidence="2" type="ORF">A3A78_00145</name>
</gene>
<accession>A0A1F4VDN7</accession>
<organism evidence="2 3">
    <name type="scientific">candidate division WWE3 bacterium RIFCSPLOWO2_01_FULL_41_18</name>
    <dbReference type="NCBI Taxonomy" id="1802625"/>
    <lineage>
        <taxon>Bacteria</taxon>
        <taxon>Katanobacteria</taxon>
    </lineage>
</organism>
<evidence type="ECO:0000313" key="2">
    <source>
        <dbReference type="EMBL" id="OGC55361.1"/>
    </source>
</evidence>
<feature type="transmembrane region" description="Helical" evidence="1">
    <location>
        <begin position="434"/>
        <end position="453"/>
    </location>
</feature>
<keyword evidence="1" id="KW-0472">Membrane</keyword>
<keyword evidence="1" id="KW-1133">Transmembrane helix</keyword>
<dbReference type="Proteomes" id="UP000176504">
    <property type="component" value="Unassembled WGS sequence"/>
</dbReference>
<feature type="transmembrane region" description="Helical" evidence="1">
    <location>
        <begin position="408"/>
        <end position="428"/>
    </location>
</feature>
<protein>
    <submittedName>
        <fullName evidence="2">Uncharacterized protein</fullName>
    </submittedName>
</protein>
<evidence type="ECO:0000256" key="1">
    <source>
        <dbReference type="SAM" id="Phobius"/>
    </source>
</evidence>
<keyword evidence="1" id="KW-0812">Transmembrane</keyword>
<proteinExistence type="predicted"/>
<reference evidence="2 3" key="1">
    <citation type="journal article" date="2016" name="Nat. Commun.">
        <title>Thousands of microbial genomes shed light on interconnected biogeochemical processes in an aquifer system.</title>
        <authorList>
            <person name="Anantharaman K."/>
            <person name="Brown C.T."/>
            <person name="Hug L.A."/>
            <person name="Sharon I."/>
            <person name="Castelle C.J."/>
            <person name="Probst A.J."/>
            <person name="Thomas B.C."/>
            <person name="Singh A."/>
            <person name="Wilkins M.J."/>
            <person name="Karaoz U."/>
            <person name="Brodie E.L."/>
            <person name="Williams K.H."/>
            <person name="Hubbard S.S."/>
            <person name="Banfield J.F."/>
        </authorList>
    </citation>
    <scope>NUCLEOTIDE SEQUENCE [LARGE SCALE GENOMIC DNA]</scope>
</reference>
<comment type="caution">
    <text evidence="2">The sequence shown here is derived from an EMBL/GenBank/DDBJ whole genome shotgun (WGS) entry which is preliminary data.</text>
</comment>
<name>A0A1F4VDN7_UNCKA</name>
<sequence length="536" mass="62333">MEEIRNQNAKVLIDELGRAYEESIRAVKTRKFEVSEATSFLSAIYERIRNTIDFKDEHLIRRFAIQRFLRFSLTSRSNPDEVADLLIRDLIRGAYEDDTKISDSKVEEISKVLEKYAYSKQVLNELRIPELSKTWDWLLGVAASEIEKILDPLYKPEIFVKLLSQYILNVLRDSKLDLSSEQESLHVFIASHKALVKSDYSILRYHAMTFLYPSFFQDPGHEIIKSVVTALPSTKAYVDSILKSKVQESLYMQIRKVSAPIKVLEGVLEENPDRLELILTNPNFLRDKSEDYIKKYYSELKRKLTLRITRTLGYLFITKMLLAILIEAPVDLIFMKRINYFTLTINTAFPVVLFYLIAKRITIPGRENNDRIHQVLKSIVYEDRMFLSDQEEKSFRKKILVPGAEKPWMGLIYAVLYLLVYGVIFLILSNLGFNFTSIVIFIFFVSILSYFAWNIRARCQDLEIIPKKDNLGQAVLNIIALPILKVGQSLSMGVARFNFFTLIFDFILEAPFRLIIQSFEDLIDFLKSKHEEVVQG</sequence>
<feature type="transmembrane region" description="Helical" evidence="1">
    <location>
        <begin position="304"/>
        <end position="326"/>
    </location>
</feature>
<feature type="transmembrane region" description="Helical" evidence="1">
    <location>
        <begin position="338"/>
        <end position="358"/>
    </location>
</feature>
<evidence type="ECO:0000313" key="3">
    <source>
        <dbReference type="Proteomes" id="UP000176504"/>
    </source>
</evidence>
<dbReference type="EMBL" id="MEVI01000002">
    <property type="protein sequence ID" value="OGC55361.1"/>
    <property type="molecule type" value="Genomic_DNA"/>
</dbReference>